<feature type="region of interest" description="Disordered" evidence="1">
    <location>
        <begin position="37"/>
        <end position="61"/>
    </location>
</feature>
<protein>
    <recommendedName>
        <fullName evidence="4">Type IV secretory pathway, VirD2 components (Relaxase)</fullName>
    </recommendedName>
</protein>
<dbReference type="KEGG" id="tsv:DSM104635_01736"/>
<evidence type="ECO:0000313" key="3">
    <source>
        <dbReference type="Proteomes" id="UP000431269"/>
    </source>
</evidence>
<evidence type="ECO:0000313" key="2">
    <source>
        <dbReference type="EMBL" id="QGZ94901.1"/>
    </source>
</evidence>
<reference evidence="3" key="1">
    <citation type="submission" date="2019-12" db="EMBL/GenBank/DDBJ databases">
        <title>Complete genome of Terracaulis silvestris 0127_4.</title>
        <authorList>
            <person name="Vieira S."/>
            <person name="Riedel T."/>
            <person name="Sproer C."/>
            <person name="Pascual J."/>
            <person name="Boedeker C."/>
            <person name="Overmann J."/>
        </authorList>
    </citation>
    <scope>NUCLEOTIDE SEQUENCE [LARGE SCALE GENOMIC DNA]</scope>
    <source>
        <strain evidence="3">0127_4</strain>
    </source>
</reference>
<keyword evidence="3" id="KW-1185">Reference proteome</keyword>
<evidence type="ECO:0008006" key="4">
    <source>
        <dbReference type="Google" id="ProtNLM"/>
    </source>
</evidence>
<evidence type="ECO:0000256" key="1">
    <source>
        <dbReference type="SAM" id="MobiDB-lite"/>
    </source>
</evidence>
<dbReference type="Proteomes" id="UP000431269">
    <property type="component" value="Chromosome"/>
</dbReference>
<proteinExistence type="predicted"/>
<gene>
    <name evidence="2" type="ORF">DSM104635_01736</name>
</gene>
<accession>A0A6I6MLL9</accession>
<dbReference type="EMBL" id="CP047045">
    <property type="protein sequence ID" value="QGZ94901.1"/>
    <property type="molecule type" value="Genomic_DNA"/>
</dbReference>
<sequence>MTESSFERLVKSSRLAMSAMEKSEFIVDRSIRLTRPDRERFEGKVQRSRGSAGGGSANGGKLIDKLANRLKQKTPRAGGTKVSIGAMSFDRRQRAVVKVHYFAHGGGGGAALKAHTKYVARDAAARDGLSSPVGADEAKAPDKEKAKAHADYLDRGGKRGIFYDTDGAHVDGAGRVERWAASDRRHFRIILSAEEGGRLRDLPGYTREVMARAGAALGTKLSWIAVDHHDTDNAHTHIILRGRRANGQDLVLPRDFIKHGFRSLARDVATEWLGERTPEQERRALAREAFRHGPTRLDPIIAAQAHGNVVRVAELAAPNGDPSLTQAVKARVRELERLGLAQEIKRNVFALSPDWHDRLKAMELHLDIRKRIVRERVERGLIQQRPMPPLPKGLMDR</sequence>
<dbReference type="AlphaFoldDB" id="A0A6I6MLL9"/>
<organism evidence="2 3">
    <name type="scientific">Terricaulis silvestris</name>
    <dbReference type="NCBI Taxonomy" id="2686094"/>
    <lineage>
        <taxon>Bacteria</taxon>
        <taxon>Pseudomonadati</taxon>
        <taxon>Pseudomonadota</taxon>
        <taxon>Alphaproteobacteria</taxon>
        <taxon>Caulobacterales</taxon>
        <taxon>Caulobacteraceae</taxon>
        <taxon>Terricaulis</taxon>
    </lineage>
</organism>
<name>A0A6I6MLL9_9CAUL</name>